<keyword evidence="1" id="KW-0677">Repeat</keyword>
<name>A0ABT8X537_9FLAO</name>
<evidence type="ECO:0000313" key="6">
    <source>
        <dbReference type="Proteomes" id="UP001176891"/>
    </source>
</evidence>
<dbReference type="PROSITE" id="PS50088">
    <property type="entry name" value="ANK_REPEAT"/>
    <property type="match status" value="1"/>
</dbReference>
<dbReference type="PANTHER" id="PTHR24193:SF121">
    <property type="entry name" value="ADA2A-CONTAINING COMPLEX COMPONENT 3, ISOFORM D"/>
    <property type="match status" value="1"/>
</dbReference>
<dbReference type="SUPFAM" id="SSF48403">
    <property type="entry name" value="Ankyrin repeat"/>
    <property type="match status" value="1"/>
</dbReference>
<dbReference type="Proteomes" id="UP001176891">
    <property type="component" value="Unassembled WGS sequence"/>
</dbReference>
<comment type="caution">
    <text evidence="5">The sequence shown here is derived from an EMBL/GenBank/DDBJ whole genome shotgun (WGS) entry which is preliminary data.</text>
</comment>
<dbReference type="SMART" id="SM00248">
    <property type="entry name" value="ANK"/>
    <property type="match status" value="2"/>
</dbReference>
<feature type="signal peptide" evidence="4">
    <location>
        <begin position="1"/>
        <end position="21"/>
    </location>
</feature>
<dbReference type="Pfam" id="PF12796">
    <property type="entry name" value="Ank_2"/>
    <property type="match status" value="1"/>
</dbReference>
<dbReference type="Gene3D" id="1.25.40.20">
    <property type="entry name" value="Ankyrin repeat-containing domain"/>
    <property type="match status" value="1"/>
</dbReference>
<dbReference type="InterPro" id="IPR050663">
    <property type="entry name" value="Ankyrin-SOCS_Box"/>
</dbReference>
<organism evidence="5 6">
    <name type="scientific">Flavivirga amylovorans</name>
    <dbReference type="NCBI Taxonomy" id="870486"/>
    <lineage>
        <taxon>Bacteria</taxon>
        <taxon>Pseudomonadati</taxon>
        <taxon>Bacteroidota</taxon>
        <taxon>Flavobacteriia</taxon>
        <taxon>Flavobacteriales</taxon>
        <taxon>Flavobacteriaceae</taxon>
        <taxon>Flavivirga</taxon>
    </lineage>
</organism>
<dbReference type="EMBL" id="JAUOEM010000006">
    <property type="protein sequence ID" value="MDO5989074.1"/>
    <property type="molecule type" value="Genomic_DNA"/>
</dbReference>
<keyword evidence="6" id="KW-1185">Reference proteome</keyword>
<keyword evidence="4" id="KW-0732">Signal</keyword>
<dbReference type="PANTHER" id="PTHR24193">
    <property type="entry name" value="ANKYRIN REPEAT PROTEIN"/>
    <property type="match status" value="1"/>
</dbReference>
<sequence length="136" mass="14679">MKKSVIITAIALCFSIVTVNANPISENVNTTNVEYVFKVNSFCVSIAKGDIETVQKLIERGADINEMSNGMTPVMYAAKFNRTDILKLLIAKGANLKAKSTKKMTALQYAELHGATDAAAIIKATIAEAKAAKKRK</sequence>
<evidence type="ECO:0000313" key="5">
    <source>
        <dbReference type="EMBL" id="MDO5989074.1"/>
    </source>
</evidence>
<reference evidence="5" key="1">
    <citation type="submission" date="2023-07" db="EMBL/GenBank/DDBJ databases">
        <title>Two novel species in the genus Flavivirga.</title>
        <authorList>
            <person name="Kwon K."/>
        </authorList>
    </citation>
    <scope>NUCLEOTIDE SEQUENCE</scope>
    <source>
        <strain evidence="5">KACC 14157</strain>
    </source>
</reference>
<dbReference type="RefSeq" id="WP_303283721.1">
    <property type="nucleotide sequence ID" value="NZ_BAABCZ010000012.1"/>
</dbReference>
<evidence type="ECO:0000256" key="4">
    <source>
        <dbReference type="SAM" id="SignalP"/>
    </source>
</evidence>
<keyword evidence="2 3" id="KW-0040">ANK repeat</keyword>
<proteinExistence type="predicted"/>
<gene>
    <name evidence="5" type="ORF">Q4Q39_16845</name>
</gene>
<dbReference type="PROSITE" id="PS50297">
    <property type="entry name" value="ANK_REP_REGION"/>
    <property type="match status" value="1"/>
</dbReference>
<evidence type="ECO:0000256" key="2">
    <source>
        <dbReference type="ARBA" id="ARBA00023043"/>
    </source>
</evidence>
<evidence type="ECO:0000256" key="3">
    <source>
        <dbReference type="PROSITE-ProRule" id="PRU00023"/>
    </source>
</evidence>
<dbReference type="InterPro" id="IPR036770">
    <property type="entry name" value="Ankyrin_rpt-contain_sf"/>
</dbReference>
<accession>A0ABT8X537</accession>
<protein>
    <submittedName>
        <fullName evidence="5">Ankyrin repeat domain-containing protein</fullName>
    </submittedName>
</protein>
<feature type="repeat" description="ANK" evidence="3">
    <location>
        <begin position="69"/>
        <end position="101"/>
    </location>
</feature>
<feature type="chain" id="PRO_5046116468" evidence="4">
    <location>
        <begin position="22"/>
        <end position="136"/>
    </location>
</feature>
<evidence type="ECO:0000256" key="1">
    <source>
        <dbReference type="ARBA" id="ARBA00022737"/>
    </source>
</evidence>
<dbReference type="InterPro" id="IPR002110">
    <property type="entry name" value="Ankyrin_rpt"/>
</dbReference>